<keyword evidence="3" id="KW-1185">Reference proteome</keyword>
<evidence type="ECO:0000313" key="2">
    <source>
        <dbReference type="EMBL" id="OJD40295.1"/>
    </source>
</evidence>
<feature type="compositionally biased region" description="Low complexity" evidence="1">
    <location>
        <begin position="238"/>
        <end position="250"/>
    </location>
</feature>
<dbReference type="Proteomes" id="UP000183809">
    <property type="component" value="Unassembled WGS sequence"/>
</dbReference>
<dbReference type="RefSeq" id="XP_020135138.1">
    <property type="nucleotide sequence ID" value="XM_020269899.1"/>
</dbReference>
<feature type="compositionally biased region" description="Polar residues" evidence="1">
    <location>
        <begin position="185"/>
        <end position="200"/>
    </location>
</feature>
<feature type="region of interest" description="Disordered" evidence="1">
    <location>
        <begin position="149"/>
        <end position="168"/>
    </location>
</feature>
<name>A0A1J9SIW1_9PEZI</name>
<evidence type="ECO:0000313" key="3">
    <source>
        <dbReference type="Proteomes" id="UP000183809"/>
    </source>
</evidence>
<gene>
    <name evidence="2" type="ORF">BKCO1_1000496</name>
</gene>
<reference evidence="2 3" key="1">
    <citation type="submission" date="2016-10" db="EMBL/GenBank/DDBJ databases">
        <title>Proteomics and genomics reveal pathogen-plant mechanisms compatible with a hemibiotrophic lifestyle of Diplodia corticola.</title>
        <authorList>
            <person name="Fernandes I."/>
            <person name="De Jonge R."/>
            <person name="Van De Peer Y."/>
            <person name="Devreese B."/>
            <person name="Alves A."/>
            <person name="Esteves A.C."/>
        </authorList>
    </citation>
    <scope>NUCLEOTIDE SEQUENCE [LARGE SCALE GENOMIC DNA]</scope>
    <source>
        <strain evidence="2 3">CBS 112549</strain>
    </source>
</reference>
<organism evidence="2 3">
    <name type="scientific">Diplodia corticola</name>
    <dbReference type="NCBI Taxonomy" id="236234"/>
    <lineage>
        <taxon>Eukaryota</taxon>
        <taxon>Fungi</taxon>
        <taxon>Dikarya</taxon>
        <taxon>Ascomycota</taxon>
        <taxon>Pezizomycotina</taxon>
        <taxon>Dothideomycetes</taxon>
        <taxon>Dothideomycetes incertae sedis</taxon>
        <taxon>Botryosphaeriales</taxon>
        <taxon>Botryosphaeriaceae</taxon>
        <taxon>Diplodia</taxon>
    </lineage>
</organism>
<comment type="caution">
    <text evidence="2">The sequence shown here is derived from an EMBL/GenBank/DDBJ whole genome shotgun (WGS) entry which is preliminary data.</text>
</comment>
<evidence type="ECO:0000256" key="1">
    <source>
        <dbReference type="SAM" id="MobiDB-lite"/>
    </source>
</evidence>
<dbReference type="EMBL" id="MNUE01000001">
    <property type="protein sequence ID" value="OJD40295.1"/>
    <property type="molecule type" value="Genomic_DNA"/>
</dbReference>
<accession>A0A1J9SIW1</accession>
<dbReference type="GeneID" id="31010158"/>
<sequence length="371" mass="39490">MAAKSSAIQSAYSSLSAHMASAAADSSPPTAYTTAITHTFTDEAGSTSAVTISAASSSHSRDAESSASTGGPVVAAFTVYGPDDRVAYSTTTLSTGGCAAGQTATAGVWGGGWGGGGGGSNGAVGQSTNIYTSVVTATPTLKLLSTKEMDGQKQHIYRRPSSKEDKISRAGYQVPQVRLLRAHQSSQLPSAQTHSKPQQPQDHHHDNWKMTFGTAITTGIITVAGAYFPGKLVAIRASSSTKRNSNNKSSDTGRYTTHKKRRGTGPTTRTTVIVKRATGGRHHGGDGDGKSTARSCRRRTIRYIRQSWRKERRRLGDVENKVLDQRKGEISGTGAFKNDFLLTRAAITTQHKHKEYQCEAVVTTFLRKVII</sequence>
<proteinExistence type="predicted"/>
<protein>
    <submittedName>
        <fullName evidence="2">Uncharacterized protein</fullName>
    </submittedName>
</protein>
<feature type="region of interest" description="Disordered" evidence="1">
    <location>
        <begin position="238"/>
        <end position="269"/>
    </location>
</feature>
<feature type="region of interest" description="Disordered" evidence="1">
    <location>
        <begin position="185"/>
        <end position="206"/>
    </location>
</feature>
<dbReference type="AlphaFoldDB" id="A0A1J9SIW1"/>